<comment type="caution">
    <text evidence="5">The sequence shown here is derived from an EMBL/GenBank/DDBJ whole genome shotgun (WGS) entry which is preliminary data.</text>
</comment>
<comment type="similarity">
    <text evidence="3">Belongs to the acetyltransferase family. RimJ subfamily.</text>
</comment>
<dbReference type="InterPro" id="IPR051531">
    <property type="entry name" value="N-acetyltransferase"/>
</dbReference>
<dbReference type="InterPro" id="IPR016181">
    <property type="entry name" value="Acyl_CoA_acyltransferase"/>
</dbReference>
<dbReference type="STRING" id="1450648.CLORY_39490"/>
<protein>
    <submittedName>
        <fullName evidence="5">Putative ribosomal N-acetyltransferase YdaF</fullName>
        <ecNumber evidence="5">2.3.1.-</ecNumber>
    </submittedName>
</protein>
<evidence type="ECO:0000256" key="1">
    <source>
        <dbReference type="ARBA" id="ARBA00022679"/>
    </source>
</evidence>
<dbReference type="EMBL" id="MZGV01000073">
    <property type="protein sequence ID" value="OPJ57773.1"/>
    <property type="molecule type" value="Genomic_DNA"/>
</dbReference>
<dbReference type="Pfam" id="PF13302">
    <property type="entry name" value="Acetyltransf_3"/>
    <property type="match status" value="1"/>
</dbReference>
<dbReference type="InterPro" id="IPR000182">
    <property type="entry name" value="GNAT_dom"/>
</dbReference>
<sequence>MEARLEKVPGRQEEFIIKDSTGITVGRIFSVEINIENHFYILRIKLYKENDYEILRSVLYRLMKGIFAAGGIYKVNIFVDQTIDTRSFIDLGFELEGVIEDTIWNNGHCRFELLFGITANRFNSNQIKNRVVLKGKNINLKLLLPSDADKTLDYYTRNKEHLRPYEPERDDSFYTMDVQKKILIESYKQYLNGSSINYGIFNVKDELIGKIQLSNIVTGIFKNAFVGYSMDIRYEGRGYMKETLKLVVNYAFENMKLHRIEASTLVDNNRSQNVLMSCGFKEIGISKKYLFIDGMWRDHKIFYCTKEFYKNL</sequence>
<dbReference type="Gene3D" id="3.40.630.30">
    <property type="match status" value="2"/>
</dbReference>
<dbReference type="GO" id="GO:0005737">
    <property type="term" value="C:cytoplasm"/>
    <property type="evidence" value="ECO:0007669"/>
    <property type="project" value="TreeGrafter"/>
</dbReference>
<evidence type="ECO:0000313" key="6">
    <source>
        <dbReference type="Proteomes" id="UP000190080"/>
    </source>
</evidence>
<evidence type="ECO:0000259" key="4">
    <source>
        <dbReference type="PROSITE" id="PS51186"/>
    </source>
</evidence>
<feature type="domain" description="N-acetyltransferase" evidence="4">
    <location>
        <begin position="160"/>
        <end position="307"/>
    </location>
</feature>
<organism evidence="5 6">
    <name type="scientific">Clostridium oryzae</name>
    <dbReference type="NCBI Taxonomy" id="1450648"/>
    <lineage>
        <taxon>Bacteria</taxon>
        <taxon>Bacillati</taxon>
        <taxon>Bacillota</taxon>
        <taxon>Clostridia</taxon>
        <taxon>Eubacteriales</taxon>
        <taxon>Clostridiaceae</taxon>
        <taxon>Clostridium</taxon>
    </lineage>
</organism>
<dbReference type="Proteomes" id="UP000190080">
    <property type="component" value="Unassembled WGS sequence"/>
</dbReference>
<dbReference type="GO" id="GO:0008999">
    <property type="term" value="F:protein-N-terminal-alanine acetyltransferase activity"/>
    <property type="evidence" value="ECO:0007669"/>
    <property type="project" value="TreeGrafter"/>
</dbReference>
<dbReference type="PANTHER" id="PTHR43792:SF8">
    <property type="entry name" value="[RIBOSOMAL PROTEIN US5]-ALANINE N-ACETYLTRANSFERASE"/>
    <property type="match status" value="1"/>
</dbReference>
<keyword evidence="2 5" id="KW-0012">Acyltransferase</keyword>
<gene>
    <name evidence="5" type="primary">ydaF_5</name>
    <name evidence="5" type="ORF">CLORY_39490</name>
</gene>
<keyword evidence="6" id="KW-1185">Reference proteome</keyword>
<proteinExistence type="inferred from homology"/>
<accession>A0A1V4ICW0</accession>
<dbReference type="RefSeq" id="WP_079427724.1">
    <property type="nucleotide sequence ID" value="NZ_MZGV01000073.1"/>
</dbReference>
<dbReference type="OrthoDB" id="9801656at2"/>
<name>A0A1V4ICW0_9CLOT</name>
<dbReference type="EC" id="2.3.1.-" evidence="5"/>
<evidence type="ECO:0000256" key="2">
    <source>
        <dbReference type="ARBA" id="ARBA00023315"/>
    </source>
</evidence>
<evidence type="ECO:0000256" key="3">
    <source>
        <dbReference type="ARBA" id="ARBA00038502"/>
    </source>
</evidence>
<dbReference type="PROSITE" id="PS51186">
    <property type="entry name" value="GNAT"/>
    <property type="match status" value="1"/>
</dbReference>
<dbReference type="SUPFAM" id="SSF55729">
    <property type="entry name" value="Acyl-CoA N-acyltransferases (Nat)"/>
    <property type="match status" value="1"/>
</dbReference>
<keyword evidence="1 5" id="KW-0808">Transferase</keyword>
<dbReference type="AlphaFoldDB" id="A0A1V4ICW0"/>
<reference evidence="5 6" key="1">
    <citation type="submission" date="2017-03" db="EMBL/GenBank/DDBJ databases">
        <title>Genome sequence of Clostridium oryzae DSM 28571.</title>
        <authorList>
            <person name="Poehlein A."/>
            <person name="Daniel R."/>
        </authorList>
    </citation>
    <scope>NUCLEOTIDE SEQUENCE [LARGE SCALE GENOMIC DNA]</scope>
    <source>
        <strain evidence="5 6">DSM 28571</strain>
    </source>
</reference>
<dbReference type="PANTHER" id="PTHR43792">
    <property type="entry name" value="GNAT FAMILY, PUTATIVE (AFU_ORTHOLOGUE AFUA_3G00765)-RELATED-RELATED"/>
    <property type="match status" value="1"/>
</dbReference>
<evidence type="ECO:0000313" key="5">
    <source>
        <dbReference type="EMBL" id="OPJ57773.1"/>
    </source>
</evidence>